<dbReference type="AlphaFoldDB" id="A0AAV0WRP3"/>
<feature type="region of interest" description="Disordered" evidence="1">
    <location>
        <begin position="99"/>
        <end position="121"/>
    </location>
</feature>
<dbReference type="Proteomes" id="UP001160148">
    <property type="component" value="Unassembled WGS sequence"/>
</dbReference>
<evidence type="ECO:0000313" key="3">
    <source>
        <dbReference type="Proteomes" id="UP001160148"/>
    </source>
</evidence>
<sequence>MGSHFYPSQQPNLWEEFKVAVQFAKQLSDVYNSSVLDLKPESTEMLMAFRRSSEKAHVALETVLNSFIAQKYDDGHNNSSNIEIRHDQTQVSAPGIPQYQSISQSQERMPSSEGELRSETNTQYPCETEFRPQSVTLHRSLSNSHIPTLSRNVYFPSSNSPNLTQYEVKNESRSKSQDQHEFGTRSMHSSMTINQPEFKNVNTSPPNYRIEKRLGRRIRSRSRSYNEPRFGSRSRYSSKNRQRSQSRSRRKSKPKHDRSPKRSFKSSKNYKKEKGKRHPPPNKKKGKTIKSTQPTSSSDTSSQLEEQPPILVVDSGPPVVPQVQGSFYSQNVTPMYYAQPTHMRPRLMPVPYYMPPRSRLPYPPTYPRLLYRPQWQPPVRHFGTQ</sequence>
<evidence type="ECO:0000313" key="2">
    <source>
        <dbReference type="EMBL" id="CAI6358393.1"/>
    </source>
</evidence>
<gene>
    <name evidence="2" type="ORF">MEUPH1_LOCUS13909</name>
</gene>
<feature type="compositionally biased region" description="Polar residues" evidence="1">
    <location>
        <begin position="99"/>
        <end position="109"/>
    </location>
</feature>
<feature type="compositionally biased region" description="Basic and acidic residues" evidence="1">
    <location>
        <begin position="168"/>
        <end position="183"/>
    </location>
</feature>
<feature type="compositionally biased region" description="Polar residues" evidence="1">
    <location>
        <begin position="186"/>
        <end position="206"/>
    </location>
</feature>
<accession>A0AAV0WRP3</accession>
<feature type="region of interest" description="Disordered" evidence="1">
    <location>
        <begin position="151"/>
        <end position="306"/>
    </location>
</feature>
<feature type="compositionally biased region" description="Polar residues" evidence="1">
    <location>
        <begin position="151"/>
        <end position="167"/>
    </location>
</feature>
<keyword evidence="3" id="KW-1185">Reference proteome</keyword>
<organism evidence="2 3">
    <name type="scientific">Macrosiphum euphorbiae</name>
    <name type="common">potato aphid</name>
    <dbReference type="NCBI Taxonomy" id="13131"/>
    <lineage>
        <taxon>Eukaryota</taxon>
        <taxon>Metazoa</taxon>
        <taxon>Ecdysozoa</taxon>
        <taxon>Arthropoda</taxon>
        <taxon>Hexapoda</taxon>
        <taxon>Insecta</taxon>
        <taxon>Pterygota</taxon>
        <taxon>Neoptera</taxon>
        <taxon>Paraneoptera</taxon>
        <taxon>Hemiptera</taxon>
        <taxon>Sternorrhyncha</taxon>
        <taxon>Aphidomorpha</taxon>
        <taxon>Aphidoidea</taxon>
        <taxon>Aphididae</taxon>
        <taxon>Macrosiphini</taxon>
        <taxon>Macrosiphum</taxon>
    </lineage>
</organism>
<evidence type="ECO:0000256" key="1">
    <source>
        <dbReference type="SAM" id="MobiDB-lite"/>
    </source>
</evidence>
<name>A0AAV0WRP3_9HEMI</name>
<reference evidence="2 3" key="1">
    <citation type="submission" date="2023-01" db="EMBL/GenBank/DDBJ databases">
        <authorList>
            <person name="Whitehead M."/>
        </authorList>
    </citation>
    <scope>NUCLEOTIDE SEQUENCE [LARGE SCALE GENOMIC DNA]</scope>
</reference>
<feature type="compositionally biased region" description="Basic residues" evidence="1">
    <location>
        <begin position="236"/>
        <end position="288"/>
    </location>
</feature>
<feature type="compositionally biased region" description="Low complexity" evidence="1">
    <location>
        <begin position="291"/>
        <end position="303"/>
    </location>
</feature>
<dbReference type="EMBL" id="CARXXK010000002">
    <property type="protein sequence ID" value="CAI6358393.1"/>
    <property type="molecule type" value="Genomic_DNA"/>
</dbReference>
<proteinExistence type="predicted"/>
<protein>
    <submittedName>
        <fullName evidence="2">Uncharacterized protein</fullName>
    </submittedName>
</protein>
<comment type="caution">
    <text evidence="2">The sequence shown here is derived from an EMBL/GenBank/DDBJ whole genome shotgun (WGS) entry which is preliminary data.</text>
</comment>